<accession>A0AA35SXR5</accession>
<comment type="caution">
    <text evidence="1">The sequence shown here is derived from an EMBL/GenBank/DDBJ whole genome shotgun (WGS) entry which is preliminary data.</text>
</comment>
<reference evidence="1" key="1">
    <citation type="submission" date="2023-03" db="EMBL/GenBank/DDBJ databases">
        <authorList>
            <person name="Steffen K."/>
            <person name="Cardenas P."/>
        </authorList>
    </citation>
    <scope>NUCLEOTIDE SEQUENCE</scope>
</reference>
<dbReference type="EMBL" id="CASHTH010002961">
    <property type="protein sequence ID" value="CAI8037813.1"/>
    <property type="molecule type" value="Genomic_DNA"/>
</dbReference>
<dbReference type="AlphaFoldDB" id="A0AA35SXR5"/>
<keyword evidence="2" id="KW-1185">Reference proteome</keyword>
<gene>
    <name evidence="1" type="ORF">GBAR_LOCUS21139</name>
</gene>
<name>A0AA35SXR5_GEOBA</name>
<evidence type="ECO:0000313" key="1">
    <source>
        <dbReference type="EMBL" id="CAI8037813.1"/>
    </source>
</evidence>
<feature type="non-terminal residue" evidence="1">
    <location>
        <position position="31"/>
    </location>
</feature>
<proteinExistence type="predicted"/>
<organism evidence="1 2">
    <name type="scientific">Geodia barretti</name>
    <name type="common">Barrett's horny sponge</name>
    <dbReference type="NCBI Taxonomy" id="519541"/>
    <lineage>
        <taxon>Eukaryota</taxon>
        <taxon>Metazoa</taxon>
        <taxon>Porifera</taxon>
        <taxon>Demospongiae</taxon>
        <taxon>Heteroscleromorpha</taxon>
        <taxon>Tetractinellida</taxon>
        <taxon>Astrophorina</taxon>
        <taxon>Geodiidae</taxon>
        <taxon>Geodia</taxon>
    </lineage>
</organism>
<protein>
    <submittedName>
        <fullName evidence="1">Uncharacterized protein</fullName>
    </submittedName>
</protein>
<evidence type="ECO:0000313" key="2">
    <source>
        <dbReference type="Proteomes" id="UP001174909"/>
    </source>
</evidence>
<dbReference type="Proteomes" id="UP001174909">
    <property type="component" value="Unassembled WGS sequence"/>
</dbReference>
<sequence length="31" mass="3850">QFSWPEWIYRTQEVQQCELPEHLRCRSQGSQ</sequence>